<feature type="compositionally biased region" description="Basic and acidic residues" evidence="1">
    <location>
        <begin position="21"/>
        <end position="32"/>
    </location>
</feature>
<sequence>MLVEKFAEGLEEEESDAFQGRNDEENSDKPDDTPSAEGESEEEGARSTDIISPAWDHVESPTNMSMGPQGVSEGRVSRTGDSSCLPISLERLATPKPAAEESSWGASKPLRSKRMSSCPPEVNRSIISGPWSLEWLHDHNHGDAGV</sequence>
<feature type="region of interest" description="Disordered" evidence="1">
    <location>
        <begin position="1"/>
        <end position="122"/>
    </location>
</feature>
<keyword evidence="3" id="KW-1185">Reference proteome</keyword>
<reference evidence="2 3" key="1">
    <citation type="journal article" date="2018" name="Front. Plant Sci.">
        <title>Red Clover (Trifolium pratense) and Zigzag Clover (T. medium) - A Picture of Genomic Similarities and Differences.</title>
        <authorList>
            <person name="Dluhosova J."/>
            <person name="Istvanek J."/>
            <person name="Nedelnik J."/>
            <person name="Repkova J."/>
        </authorList>
    </citation>
    <scope>NUCLEOTIDE SEQUENCE [LARGE SCALE GENOMIC DNA]</scope>
    <source>
        <strain evidence="3">cv. 10/8</strain>
        <tissue evidence="2">Leaf</tissue>
    </source>
</reference>
<protein>
    <recommendedName>
        <fullName evidence="4">DUF4283 domain protein</fullName>
    </recommendedName>
</protein>
<organism evidence="2 3">
    <name type="scientific">Trifolium medium</name>
    <dbReference type="NCBI Taxonomy" id="97028"/>
    <lineage>
        <taxon>Eukaryota</taxon>
        <taxon>Viridiplantae</taxon>
        <taxon>Streptophyta</taxon>
        <taxon>Embryophyta</taxon>
        <taxon>Tracheophyta</taxon>
        <taxon>Spermatophyta</taxon>
        <taxon>Magnoliopsida</taxon>
        <taxon>eudicotyledons</taxon>
        <taxon>Gunneridae</taxon>
        <taxon>Pentapetalae</taxon>
        <taxon>rosids</taxon>
        <taxon>fabids</taxon>
        <taxon>Fabales</taxon>
        <taxon>Fabaceae</taxon>
        <taxon>Papilionoideae</taxon>
        <taxon>50 kb inversion clade</taxon>
        <taxon>NPAAA clade</taxon>
        <taxon>Hologalegina</taxon>
        <taxon>IRL clade</taxon>
        <taxon>Trifolieae</taxon>
        <taxon>Trifolium</taxon>
    </lineage>
</organism>
<accession>A0A392R4K2</accession>
<evidence type="ECO:0000256" key="1">
    <source>
        <dbReference type="SAM" id="MobiDB-lite"/>
    </source>
</evidence>
<comment type="caution">
    <text evidence="2">The sequence shown here is derived from an EMBL/GenBank/DDBJ whole genome shotgun (WGS) entry which is preliminary data.</text>
</comment>
<evidence type="ECO:0000313" key="3">
    <source>
        <dbReference type="Proteomes" id="UP000265520"/>
    </source>
</evidence>
<evidence type="ECO:0008006" key="4">
    <source>
        <dbReference type="Google" id="ProtNLM"/>
    </source>
</evidence>
<dbReference type="EMBL" id="LXQA010184176">
    <property type="protein sequence ID" value="MCI31032.1"/>
    <property type="molecule type" value="Genomic_DNA"/>
</dbReference>
<dbReference type="Proteomes" id="UP000265520">
    <property type="component" value="Unassembled WGS sequence"/>
</dbReference>
<proteinExistence type="predicted"/>
<evidence type="ECO:0000313" key="2">
    <source>
        <dbReference type="EMBL" id="MCI31032.1"/>
    </source>
</evidence>
<dbReference type="AlphaFoldDB" id="A0A392R4K2"/>
<name>A0A392R4K2_9FABA</name>
<feature type="non-terminal residue" evidence="2">
    <location>
        <position position="146"/>
    </location>
</feature>